<keyword evidence="1" id="KW-0813">Transport</keyword>
<dbReference type="PROSITE" id="PS50893">
    <property type="entry name" value="ABC_TRANSPORTER_2"/>
    <property type="match status" value="1"/>
</dbReference>
<dbReference type="PANTHER" id="PTHR42781:SF4">
    <property type="entry name" value="SPERMIDINE_PUTRESCINE IMPORT ATP-BINDING PROTEIN POTA"/>
    <property type="match status" value="1"/>
</dbReference>
<dbReference type="GO" id="GO:0005524">
    <property type="term" value="F:ATP binding"/>
    <property type="evidence" value="ECO:0007669"/>
    <property type="project" value="UniProtKB-KW"/>
</dbReference>
<dbReference type="AlphaFoldDB" id="A0A6J7DEX2"/>
<keyword evidence="3" id="KW-0547">Nucleotide-binding</keyword>
<evidence type="ECO:0000256" key="6">
    <source>
        <dbReference type="ARBA" id="ARBA00023136"/>
    </source>
</evidence>
<dbReference type="InterPro" id="IPR008995">
    <property type="entry name" value="Mo/tungstate-bd_C_term_dom"/>
</dbReference>
<sequence length="365" mass="38717">MAGGAIELVNLTKSYGEVEAVRGVSLSIPEGEFFSLLGPSGCGKTSTLRMIAGFEEPTSGNIILDGVDMSTVPANQRPVNTVFQNYALFPFMTVAENVGFGLKYVNLGKQEIKTKVGAALELVRMGEYALRKPAQLSGGQQQRVALARALILGPKVLLLDEPLGALDAKLRKTLQVELKSLQESVGITFVYVTHDQEEALTMSDRIAVMAAGKVEQLGSPTEVYENPGTAYVADFLGSANVVNVEVTGPGSSGRTAFRLGSVTLEAAGPSMVPGPGTLVVRPERIYLDPTADDAIAISATVERTVYLGAMSDVVVRLESGQELVVRRPSELSGNHHRGEKVMVHLRPDAMRLVPAGALTTIPAAD</sequence>
<dbReference type="InterPro" id="IPR013611">
    <property type="entry name" value="Transp-assoc_OB_typ2"/>
</dbReference>
<dbReference type="FunFam" id="3.40.50.300:FF:000133">
    <property type="entry name" value="Spermidine/putrescine import ATP-binding protein PotA"/>
    <property type="match status" value="1"/>
</dbReference>
<organism evidence="8">
    <name type="scientific">freshwater metagenome</name>
    <dbReference type="NCBI Taxonomy" id="449393"/>
    <lineage>
        <taxon>unclassified sequences</taxon>
        <taxon>metagenomes</taxon>
        <taxon>ecological metagenomes</taxon>
    </lineage>
</organism>
<dbReference type="NCBIfam" id="TIGR01187">
    <property type="entry name" value="potA"/>
    <property type="match status" value="1"/>
</dbReference>
<evidence type="ECO:0000256" key="3">
    <source>
        <dbReference type="ARBA" id="ARBA00022741"/>
    </source>
</evidence>
<dbReference type="EMBL" id="CAFBLV010000080">
    <property type="protein sequence ID" value="CAB4868861.1"/>
    <property type="molecule type" value="Genomic_DNA"/>
</dbReference>
<dbReference type="InterPro" id="IPR003439">
    <property type="entry name" value="ABC_transporter-like_ATP-bd"/>
</dbReference>
<accession>A0A6J7DEX2</accession>
<keyword evidence="5" id="KW-1278">Translocase</keyword>
<dbReference type="GO" id="GO:0016887">
    <property type="term" value="F:ATP hydrolysis activity"/>
    <property type="evidence" value="ECO:0007669"/>
    <property type="project" value="InterPro"/>
</dbReference>
<dbReference type="Gene3D" id="3.40.50.300">
    <property type="entry name" value="P-loop containing nucleotide triphosphate hydrolases"/>
    <property type="match status" value="1"/>
</dbReference>
<dbReference type="SUPFAM" id="SSF50331">
    <property type="entry name" value="MOP-like"/>
    <property type="match status" value="1"/>
</dbReference>
<reference evidence="8" key="1">
    <citation type="submission" date="2020-05" db="EMBL/GenBank/DDBJ databases">
        <authorList>
            <person name="Chiriac C."/>
            <person name="Salcher M."/>
            <person name="Ghai R."/>
            <person name="Kavagutti S V."/>
        </authorList>
    </citation>
    <scope>NUCLEOTIDE SEQUENCE</scope>
</reference>
<dbReference type="Pfam" id="PF00005">
    <property type="entry name" value="ABC_tran"/>
    <property type="match status" value="1"/>
</dbReference>
<dbReference type="Pfam" id="PF08402">
    <property type="entry name" value="TOBE_2"/>
    <property type="match status" value="1"/>
</dbReference>
<dbReference type="PROSITE" id="PS00211">
    <property type="entry name" value="ABC_TRANSPORTER_1"/>
    <property type="match status" value="1"/>
</dbReference>
<dbReference type="InterPro" id="IPR050093">
    <property type="entry name" value="ABC_SmlMolc_Importer"/>
</dbReference>
<evidence type="ECO:0000256" key="4">
    <source>
        <dbReference type="ARBA" id="ARBA00022840"/>
    </source>
</evidence>
<dbReference type="InterPro" id="IPR027417">
    <property type="entry name" value="P-loop_NTPase"/>
</dbReference>
<keyword evidence="6" id="KW-0472">Membrane</keyword>
<gene>
    <name evidence="8" type="ORF">UFOPK3425_00525</name>
</gene>
<name>A0A6J7DEX2_9ZZZZ</name>
<dbReference type="InterPro" id="IPR005893">
    <property type="entry name" value="PotA-like"/>
</dbReference>
<dbReference type="GO" id="GO:0015417">
    <property type="term" value="F:ABC-type polyamine transporter activity"/>
    <property type="evidence" value="ECO:0007669"/>
    <property type="project" value="InterPro"/>
</dbReference>
<keyword evidence="4" id="KW-0067">ATP-binding</keyword>
<keyword evidence="2" id="KW-1003">Cell membrane</keyword>
<dbReference type="InterPro" id="IPR017871">
    <property type="entry name" value="ABC_transporter-like_CS"/>
</dbReference>
<evidence type="ECO:0000256" key="1">
    <source>
        <dbReference type="ARBA" id="ARBA00022448"/>
    </source>
</evidence>
<evidence type="ECO:0000313" key="8">
    <source>
        <dbReference type="EMBL" id="CAB4868861.1"/>
    </source>
</evidence>
<evidence type="ECO:0000256" key="2">
    <source>
        <dbReference type="ARBA" id="ARBA00022475"/>
    </source>
</evidence>
<feature type="domain" description="ABC transporter" evidence="7">
    <location>
        <begin position="6"/>
        <end position="236"/>
    </location>
</feature>
<dbReference type="PANTHER" id="PTHR42781">
    <property type="entry name" value="SPERMIDINE/PUTRESCINE IMPORT ATP-BINDING PROTEIN POTA"/>
    <property type="match status" value="1"/>
</dbReference>
<proteinExistence type="predicted"/>
<dbReference type="InterPro" id="IPR003593">
    <property type="entry name" value="AAA+_ATPase"/>
</dbReference>
<evidence type="ECO:0000256" key="5">
    <source>
        <dbReference type="ARBA" id="ARBA00022967"/>
    </source>
</evidence>
<dbReference type="Gene3D" id="2.40.50.100">
    <property type="match status" value="1"/>
</dbReference>
<protein>
    <submittedName>
        <fullName evidence="8">Unannotated protein</fullName>
    </submittedName>
</protein>
<dbReference type="GO" id="GO:0043190">
    <property type="term" value="C:ATP-binding cassette (ABC) transporter complex"/>
    <property type="evidence" value="ECO:0007669"/>
    <property type="project" value="InterPro"/>
</dbReference>
<dbReference type="SUPFAM" id="SSF52540">
    <property type="entry name" value="P-loop containing nucleoside triphosphate hydrolases"/>
    <property type="match status" value="1"/>
</dbReference>
<evidence type="ECO:0000259" key="7">
    <source>
        <dbReference type="PROSITE" id="PS50893"/>
    </source>
</evidence>
<dbReference type="SMART" id="SM00382">
    <property type="entry name" value="AAA"/>
    <property type="match status" value="1"/>
</dbReference>